<gene>
    <name evidence="1" type="ORF">AYI69_g4547</name>
</gene>
<name>A0A1R1YCN1_9FUNG</name>
<dbReference type="Proteomes" id="UP000187429">
    <property type="component" value="Unassembled WGS sequence"/>
</dbReference>
<sequence length="200" mass="20956">MDFIGKSMLELTVAEEYAPAFCHRVKAFDFLKLMPKVDPSKPINPSASSAPEVLKYFIDLLVEAESAVPVSTDTANNAEIRLPVKKGNSTNGKCAVPVSTGTADNADVFASTGTADKPESAAHIADSTANKSVSTTVKSIGASTESTSDKAMDVEVSRSGKADIPIPNTVDNATVIEDAGDYDEAIIVENADCIEKSNLA</sequence>
<comment type="caution">
    <text evidence="1">The sequence shown here is derived from an EMBL/GenBank/DDBJ whole genome shotgun (WGS) entry which is preliminary data.</text>
</comment>
<accession>A0A1R1YCN1</accession>
<protein>
    <submittedName>
        <fullName evidence="1">Uncharacterized protein</fullName>
    </submittedName>
</protein>
<dbReference type="EMBL" id="LSSM01001778">
    <property type="protein sequence ID" value="OMJ24688.1"/>
    <property type="molecule type" value="Genomic_DNA"/>
</dbReference>
<organism evidence="1 2">
    <name type="scientific">Smittium culicis</name>
    <dbReference type="NCBI Taxonomy" id="133412"/>
    <lineage>
        <taxon>Eukaryota</taxon>
        <taxon>Fungi</taxon>
        <taxon>Fungi incertae sedis</taxon>
        <taxon>Zoopagomycota</taxon>
        <taxon>Kickxellomycotina</taxon>
        <taxon>Harpellomycetes</taxon>
        <taxon>Harpellales</taxon>
        <taxon>Legeriomycetaceae</taxon>
        <taxon>Smittium</taxon>
    </lineage>
</organism>
<proteinExistence type="predicted"/>
<reference evidence="2" key="1">
    <citation type="submission" date="2017-01" db="EMBL/GenBank/DDBJ databases">
        <authorList>
            <person name="Wang Y."/>
            <person name="White M."/>
            <person name="Kvist S."/>
            <person name="Moncalvo J.-M."/>
        </authorList>
    </citation>
    <scope>NUCLEOTIDE SEQUENCE [LARGE SCALE GENOMIC DNA]</scope>
    <source>
        <strain evidence="2">ID-206-W2</strain>
    </source>
</reference>
<keyword evidence="2" id="KW-1185">Reference proteome</keyword>
<dbReference type="AlphaFoldDB" id="A0A1R1YCN1"/>
<evidence type="ECO:0000313" key="2">
    <source>
        <dbReference type="Proteomes" id="UP000187429"/>
    </source>
</evidence>
<evidence type="ECO:0000313" key="1">
    <source>
        <dbReference type="EMBL" id="OMJ24688.1"/>
    </source>
</evidence>